<dbReference type="PROSITE" id="PS00166">
    <property type="entry name" value="ENOYL_COA_HYDRATASE"/>
    <property type="match status" value="1"/>
</dbReference>
<dbReference type="GO" id="GO:0008300">
    <property type="term" value="P:isoprenoid catabolic process"/>
    <property type="evidence" value="ECO:0007669"/>
    <property type="project" value="TreeGrafter"/>
</dbReference>
<protein>
    <submittedName>
        <fullName evidence="3">Enoyl-CoA hydratase</fullName>
    </submittedName>
</protein>
<comment type="similarity">
    <text evidence="1 2">Belongs to the enoyl-CoA hydratase/isomerase family.</text>
</comment>
<dbReference type="InterPro" id="IPR029045">
    <property type="entry name" value="ClpP/crotonase-like_dom_sf"/>
</dbReference>
<dbReference type="PANTHER" id="PTHR42964">
    <property type="entry name" value="ENOYL-COA HYDRATASE"/>
    <property type="match status" value="1"/>
</dbReference>
<dbReference type="STRING" id="1484693.RS694_07780"/>
<organism evidence="3 4">
    <name type="scientific">Rhodoferax saidenbachensis</name>
    <dbReference type="NCBI Taxonomy" id="1484693"/>
    <lineage>
        <taxon>Bacteria</taxon>
        <taxon>Pseudomonadati</taxon>
        <taxon>Pseudomonadota</taxon>
        <taxon>Betaproteobacteria</taxon>
        <taxon>Burkholderiales</taxon>
        <taxon>Comamonadaceae</taxon>
        <taxon>Rhodoferax</taxon>
    </lineage>
</organism>
<dbReference type="EMBL" id="CP019239">
    <property type="protein sequence ID" value="APW44749.1"/>
    <property type="molecule type" value="Genomic_DNA"/>
</dbReference>
<keyword evidence="4" id="KW-1185">Reference proteome</keyword>
<dbReference type="InterPro" id="IPR014748">
    <property type="entry name" value="Enoyl-CoA_hydra_C"/>
</dbReference>
<evidence type="ECO:0000256" key="2">
    <source>
        <dbReference type="RuleBase" id="RU003707"/>
    </source>
</evidence>
<proteinExistence type="inferred from homology"/>
<dbReference type="GO" id="GO:0003824">
    <property type="term" value="F:catalytic activity"/>
    <property type="evidence" value="ECO:0007669"/>
    <property type="project" value="InterPro"/>
</dbReference>
<dbReference type="InterPro" id="IPR001753">
    <property type="entry name" value="Enoyl-CoA_hydra/iso"/>
</dbReference>
<evidence type="ECO:0000256" key="1">
    <source>
        <dbReference type="ARBA" id="ARBA00005254"/>
    </source>
</evidence>
<dbReference type="Gene3D" id="1.10.12.10">
    <property type="entry name" value="Lyase 2-enoyl-coa Hydratase, Chain A, domain 2"/>
    <property type="match status" value="1"/>
</dbReference>
<dbReference type="Pfam" id="PF00378">
    <property type="entry name" value="ECH_1"/>
    <property type="match status" value="1"/>
</dbReference>
<name>A0A1P8KFI9_9BURK</name>
<dbReference type="KEGG" id="rsb:RS694_07780"/>
<dbReference type="eggNOG" id="COG1024">
    <property type="taxonomic scope" value="Bacteria"/>
</dbReference>
<dbReference type="AlphaFoldDB" id="A0A1P8KFI9"/>
<evidence type="ECO:0000313" key="4">
    <source>
        <dbReference type="Proteomes" id="UP000186110"/>
    </source>
</evidence>
<dbReference type="SUPFAM" id="SSF52096">
    <property type="entry name" value="ClpP/crotonase"/>
    <property type="match status" value="1"/>
</dbReference>
<evidence type="ECO:0000313" key="3">
    <source>
        <dbReference type="EMBL" id="APW44749.1"/>
    </source>
</evidence>
<sequence>MQGSVQVRRDRQVVWVTLDHDRKYNAMSRAMWRSLKTVFEEIQQDAQVRCVVVRGARGHFCAGGDIAEYPSFRFDAAELETFHEEEVWGGLQAMLDCDVPIVAQIEGFCMGAGVEIASCCDIRIASSAARFGAPIARLGFPMAPKEAALVAQAVGASTARAMLLAAEIFDADYMQRRNFLMQIFSEEEIATQALQLTIRMAALAPQAARLNKQTFRALNRPPALMDTAQAAIESGANPYAYANSAEHREGVMAFTEKRKPQF</sequence>
<dbReference type="Gene3D" id="3.90.226.10">
    <property type="entry name" value="2-enoyl-CoA Hydratase, Chain A, domain 1"/>
    <property type="match status" value="1"/>
</dbReference>
<accession>A0A1P8KFI9</accession>
<dbReference type="PANTHER" id="PTHR42964:SF1">
    <property type="entry name" value="POLYKETIDE BIOSYNTHESIS ENOYL-COA HYDRATASE PKSH-RELATED"/>
    <property type="match status" value="1"/>
</dbReference>
<dbReference type="InterPro" id="IPR051683">
    <property type="entry name" value="Enoyl-CoA_Hydratase/Isomerase"/>
</dbReference>
<dbReference type="CDD" id="cd06558">
    <property type="entry name" value="crotonase-like"/>
    <property type="match status" value="1"/>
</dbReference>
<reference evidence="3 4" key="1">
    <citation type="submission" date="2017-01" db="EMBL/GenBank/DDBJ databases">
        <authorList>
            <person name="Mah S.A."/>
            <person name="Swanson W.J."/>
            <person name="Moy G.W."/>
            <person name="Vacquier V.D."/>
        </authorList>
    </citation>
    <scope>NUCLEOTIDE SEQUENCE [LARGE SCALE GENOMIC DNA]</scope>
    <source>
        <strain evidence="3 4">DSM 22694</strain>
    </source>
</reference>
<dbReference type="Proteomes" id="UP000186110">
    <property type="component" value="Chromosome"/>
</dbReference>
<dbReference type="InterPro" id="IPR018376">
    <property type="entry name" value="Enoyl-CoA_hyd/isom_CS"/>
</dbReference>
<gene>
    <name evidence="3" type="ORF">RS694_07780</name>
</gene>